<organism evidence="1 2">
    <name type="scientific">Candidatus Litorirhabdus singularis</name>
    <dbReference type="NCBI Taxonomy" id="2518993"/>
    <lineage>
        <taxon>Bacteria</taxon>
        <taxon>Pseudomonadati</taxon>
        <taxon>Pseudomonadota</taxon>
        <taxon>Gammaproteobacteria</taxon>
        <taxon>Cellvibrionales</taxon>
        <taxon>Halieaceae</taxon>
        <taxon>Candidatus Litorirhabdus</taxon>
    </lineage>
</organism>
<dbReference type="EMBL" id="SHNN01000002">
    <property type="protein sequence ID" value="MCX2981654.1"/>
    <property type="molecule type" value="Genomic_DNA"/>
</dbReference>
<dbReference type="SUPFAM" id="SSF53474">
    <property type="entry name" value="alpha/beta-Hydrolases"/>
    <property type="match status" value="1"/>
</dbReference>
<protein>
    <recommendedName>
        <fullName evidence="3">Bacterial virulence factor lipase N-terminal domain-containing protein</fullName>
    </recommendedName>
</protein>
<reference evidence="1" key="1">
    <citation type="submission" date="2019-02" db="EMBL/GenBank/DDBJ databases">
        <authorList>
            <person name="Li S.-H."/>
        </authorList>
    </citation>
    <scope>NUCLEOTIDE SEQUENCE</scope>
    <source>
        <strain evidence="1">IMCC14734</strain>
    </source>
</reference>
<evidence type="ECO:0000313" key="2">
    <source>
        <dbReference type="Proteomes" id="UP001143362"/>
    </source>
</evidence>
<dbReference type="RefSeq" id="WP_279245652.1">
    <property type="nucleotide sequence ID" value="NZ_SHNN01000002.1"/>
</dbReference>
<keyword evidence="2" id="KW-1185">Reference proteome</keyword>
<name>A0ABT3THA4_9GAMM</name>
<proteinExistence type="predicted"/>
<comment type="caution">
    <text evidence="1">The sequence shown here is derived from an EMBL/GenBank/DDBJ whole genome shotgun (WGS) entry which is preliminary data.</text>
</comment>
<evidence type="ECO:0008006" key="3">
    <source>
        <dbReference type="Google" id="ProtNLM"/>
    </source>
</evidence>
<dbReference type="Proteomes" id="UP001143362">
    <property type="component" value="Unassembled WGS sequence"/>
</dbReference>
<accession>A0ABT3THA4</accession>
<gene>
    <name evidence="1" type="ORF">EYC98_12350</name>
</gene>
<sequence length="676" mass="71872">MLPEPVYSVDPATIDVSTAASCDITQPDYCLFPFPNDFFTTEDVSANTGRRVSFDAAVMPLNLDADPFDVTEHNRNDGFSPGPLILAQIPGVSLSETGAAPLTDIGLSLATDAPIQVLNATTGEPQLIWTELDSYAPPESGLLMIRVAKNLTPGERYIVVLRNLRDADGATMEPSDAFKVFQEQIPSDIEAFESRREHMESLFSALSGFGIERESLFLTWDFTVASSDNITGRAVHMRDTALANLAGAAPSVVITEVIELAPTDPGGADLARTVRGTVEVSNFLSSASGDPGSVLNYDSLAPDALPVQLNGNATVAVPFVCAIPPAAFADAADFSTDTRAVIAGHGLFGDRDSVLGLAALANDQNLIYCGMDWWGMSNQDLGVTFGVLSNISLFPTLVDRLQQAFVNKILLSEALVKSDGFASEPAFQHPNGTPLFKAGEVHYDGLSQGGILGGALTALNPHFERSVLMVPGLRFSLLMRRSNAWAGFSIGFDPAYPEPVDKAMGLALLQMLWDRGENNGYSGHITRNPLPGSSASRVLVQAAVGDATVTETAAEVLARSLQLHRHVPTVVAGRHIAVEPYVGIDSIDAYPFAGSALIIFDSGPFPIAGHDGTQLQPVANTPQSEGYNTHGMPFSQEPAWQQKGHFWRTGEVLNVCGASACFGDGYDGTPGEYVAP</sequence>
<dbReference type="InterPro" id="IPR029058">
    <property type="entry name" value="AB_hydrolase_fold"/>
</dbReference>
<evidence type="ECO:0000313" key="1">
    <source>
        <dbReference type="EMBL" id="MCX2981654.1"/>
    </source>
</evidence>